<feature type="compositionally biased region" description="Basic and acidic residues" evidence="1">
    <location>
        <begin position="199"/>
        <end position="216"/>
    </location>
</feature>
<evidence type="ECO:0000259" key="3">
    <source>
        <dbReference type="Pfam" id="PF13976"/>
    </source>
</evidence>
<feature type="compositionally biased region" description="Polar residues" evidence="1">
    <location>
        <begin position="789"/>
        <end position="803"/>
    </location>
</feature>
<dbReference type="GO" id="GO:0003676">
    <property type="term" value="F:nucleic acid binding"/>
    <property type="evidence" value="ECO:0007669"/>
    <property type="project" value="InterPro"/>
</dbReference>
<dbReference type="GO" id="GO:0008270">
    <property type="term" value="F:zinc ion binding"/>
    <property type="evidence" value="ECO:0007669"/>
    <property type="project" value="InterPro"/>
</dbReference>
<feature type="region of interest" description="Disordered" evidence="1">
    <location>
        <begin position="20"/>
        <end position="39"/>
    </location>
</feature>
<feature type="compositionally biased region" description="Polar residues" evidence="1">
    <location>
        <begin position="188"/>
        <end position="198"/>
    </location>
</feature>
<feature type="region of interest" description="Disordered" evidence="1">
    <location>
        <begin position="182"/>
        <end position="239"/>
    </location>
</feature>
<evidence type="ECO:0000313" key="6">
    <source>
        <dbReference type="Proteomes" id="UP001188597"/>
    </source>
</evidence>
<dbReference type="Pfam" id="PF04195">
    <property type="entry name" value="Transposase_28"/>
    <property type="match status" value="1"/>
</dbReference>
<evidence type="ECO:0008006" key="7">
    <source>
        <dbReference type="Google" id="ProtNLM"/>
    </source>
</evidence>
<protein>
    <recommendedName>
        <fullName evidence="7">GAG-pre-integrase domain-containing protein</fullName>
    </recommendedName>
</protein>
<evidence type="ECO:0000256" key="1">
    <source>
        <dbReference type="SAM" id="MobiDB-lite"/>
    </source>
</evidence>
<reference evidence="5" key="1">
    <citation type="submission" date="2022-12" db="EMBL/GenBank/DDBJ databases">
        <title>Draft genome assemblies for two species of Escallonia (Escalloniales).</title>
        <authorList>
            <person name="Chanderbali A."/>
            <person name="Dervinis C."/>
            <person name="Anghel I."/>
            <person name="Soltis D."/>
            <person name="Soltis P."/>
            <person name="Zapata F."/>
        </authorList>
    </citation>
    <scope>NUCLEOTIDE SEQUENCE</scope>
    <source>
        <strain evidence="5">UCBG64.0493</strain>
        <tissue evidence="5">Leaf</tissue>
    </source>
</reference>
<dbReference type="Pfam" id="PF22936">
    <property type="entry name" value="Pol_BBD"/>
    <property type="match status" value="1"/>
</dbReference>
<dbReference type="EMBL" id="JAVXUP010000606">
    <property type="protein sequence ID" value="KAK3024351.1"/>
    <property type="molecule type" value="Genomic_DNA"/>
</dbReference>
<dbReference type="PANTHER" id="PTHR35317:SF35">
    <property type="entry name" value="DUF4219 DOMAIN-CONTAINING PROTEIN"/>
    <property type="match status" value="1"/>
</dbReference>
<gene>
    <name evidence="5" type="ORF">RJ639_043677</name>
</gene>
<dbReference type="InterPro" id="IPR025724">
    <property type="entry name" value="GAG-pre-integrase_dom"/>
</dbReference>
<feature type="region of interest" description="Disordered" evidence="1">
    <location>
        <begin position="762"/>
        <end position="853"/>
    </location>
</feature>
<comment type="caution">
    <text evidence="5">The sequence shown here is derived from an EMBL/GenBank/DDBJ whole genome shotgun (WGS) entry which is preliminary data.</text>
</comment>
<organism evidence="5 6">
    <name type="scientific">Escallonia herrerae</name>
    <dbReference type="NCBI Taxonomy" id="1293975"/>
    <lineage>
        <taxon>Eukaryota</taxon>
        <taxon>Viridiplantae</taxon>
        <taxon>Streptophyta</taxon>
        <taxon>Embryophyta</taxon>
        <taxon>Tracheophyta</taxon>
        <taxon>Spermatophyta</taxon>
        <taxon>Magnoliopsida</taxon>
        <taxon>eudicotyledons</taxon>
        <taxon>Gunneridae</taxon>
        <taxon>Pentapetalae</taxon>
        <taxon>asterids</taxon>
        <taxon>campanulids</taxon>
        <taxon>Escalloniales</taxon>
        <taxon>Escalloniaceae</taxon>
        <taxon>Escallonia</taxon>
    </lineage>
</organism>
<dbReference type="InterPro" id="IPR007321">
    <property type="entry name" value="Transposase_28"/>
</dbReference>
<evidence type="ECO:0000313" key="5">
    <source>
        <dbReference type="EMBL" id="KAK3024351.1"/>
    </source>
</evidence>
<dbReference type="Pfam" id="PF13976">
    <property type="entry name" value="gag_pre-integrs"/>
    <property type="match status" value="1"/>
</dbReference>
<feature type="compositionally biased region" description="Low complexity" evidence="1">
    <location>
        <begin position="762"/>
        <end position="788"/>
    </location>
</feature>
<feature type="domain" description="Transposase (putative) gypsy type" evidence="2">
    <location>
        <begin position="897"/>
        <end position="960"/>
    </location>
</feature>
<feature type="compositionally biased region" description="Basic and acidic residues" evidence="1">
    <location>
        <begin position="30"/>
        <end position="39"/>
    </location>
</feature>
<proteinExistence type="predicted"/>
<sequence>MKTIFKSLGLWESVVEGFTEPNTTEGMTENQKKKLDEKRQKDASALSLIQRNVTDPIFPRIMRVESAKEAWETLRNEFQGDHKVRAIKLQSLRKDLENMKMKEDESLKDYSSRFLELINQMKTHGEDISDRRIVEKTLISLPEKFDPIIAVIEETKDLSTLSVQEVMASLKSYEQRMARHTQKAVESAFQSKLNVGSKSQERKPQNFDQPKGESSRGGRYGRGRGRNRGRGRGNFGRSYNSENNSKPCGVCKKMSHNEKDCWFKGQPQCHRCKKFGHMQKDGRVKLHQQASFTEEKESEASLFYACQSATEKNDEMWFLDSGCSNHMAREKSLFLDMDSTINTKVKLGNGTIVQAQGKGSIGVQTKQGTRFIRDVLLVPDLEHNLLSLGQLLENDYTLQFQDKCCIIYDKKGSKDVVRKIKMEKNRCFPINFRYTSGVAMKASIVEDSWLWHRRFGHINFKNLKLLHKENMVQGLPTIEEKHEVCEGCAFGKHHRQPFPKGVAWRAKEKLELVHTDVCGPMQTLSNAKNRILFGHCHSARAECSDTILFGRCHSAQAECSDTILFGQNSVRPLSLCSGRVFRHNSVRPLSLRSGRVFGHDSVRTEFCSADVTLLGQSARTRFCSNRILFGHGHSAWAECSDTILFGQNYVRPRSLCMGRVFGHDSVRTEFCSAVVTLLGQSVRTQFCSDRILFSHSHSAWAECSDTILFGQNSAPPLSLCLGRVFGHDSVRTEFCSATVTLLRQSVRTRFCSGRILFENMSETSASVSSSEESSSSSSSERVPTSGSEVGTSNPQLPLASTSHPFQPSTSQPLPPSSSQPSHSLSRKNALGDVKYQADDKANPKPWYTADEKSGKMSTKDLQDLIREYPLPECWYARLPGLQEPANYGTKFETGIYEEQVKSGYRLPLHPFALRFFEHYRMAPGQLVPNGWRKLVGLIYLVQTSGYKPDATDFVRVFFKICFVKGVANYPGWYYIHSRQRLLKGGPKSTKGWHSRYFFVGRLDKEELPFDRDWNPFCKDF</sequence>
<evidence type="ECO:0000259" key="4">
    <source>
        <dbReference type="Pfam" id="PF22936"/>
    </source>
</evidence>
<dbReference type="Pfam" id="PF14223">
    <property type="entry name" value="Retrotran_gag_2"/>
    <property type="match status" value="1"/>
</dbReference>
<dbReference type="InterPro" id="IPR036875">
    <property type="entry name" value="Znf_CCHC_sf"/>
</dbReference>
<keyword evidence="6" id="KW-1185">Reference proteome</keyword>
<feature type="domain" description="GAG-pre-integrase" evidence="3">
    <location>
        <begin position="434"/>
        <end position="493"/>
    </location>
</feature>
<dbReference type="AlphaFoldDB" id="A0AA88WB41"/>
<evidence type="ECO:0000259" key="2">
    <source>
        <dbReference type="Pfam" id="PF04195"/>
    </source>
</evidence>
<name>A0AA88WB41_9ASTE</name>
<feature type="compositionally biased region" description="Basic residues" evidence="1">
    <location>
        <begin position="219"/>
        <end position="231"/>
    </location>
</feature>
<accession>A0AA88WB41</accession>
<dbReference type="InterPro" id="IPR054722">
    <property type="entry name" value="PolX-like_BBD"/>
</dbReference>
<dbReference type="Proteomes" id="UP001188597">
    <property type="component" value="Unassembled WGS sequence"/>
</dbReference>
<feature type="compositionally biased region" description="Polar residues" evidence="1">
    <location>
        <begin position="20"/>
        <end position="29"/>
    </location>
</feature>
<dbReference type="SUPFAM" id="SSF57756">
    <property type="entry name" value="Retrovirus zinc finger-like domains"/>
    <property type="match status" value="1"/>
</dbReference>
<feature type="domain" description="Retrovirus-related Pol polyprotein from transposon TNT 1-94-like beta-barrel" evidence="4">
    <location>
        <begin position="317"/>
        <end position="396"/>
    </location>
</feature>
<dbReference type="PANTHER" id="PTHR35317">
    <property type="entry name" value="OS04G0629600 PROTEIN"/>
    <property type="match status" value="1"/>
</dbReference>